<proteinExistence type="predicted"/>
<keyword evidence="3" id="KW-1185">Reference proteome</keyword>
<comment type="caution">
    <text evidence="2">The sequence shown here is derived from an EMBL/GenBank/DDBJ whole genome shotgun (WGS) entry which is preliminary data.</text>
</comment>
<dbReference type="EMBL" id="BJWL01000024">
    <property type="protein sequence ID" value="GFZ15581.1"/>
    <property type="molecule type" value="Genomic_DNA"/>
</dbReference>
<accession>A0A7J0GXT5</accession>
<name>A0A7J0GXT5_9ERIC</name>
<evidence type="ECO:0000313" key="3">
    <source>
        <dbReference type="Proteomes" id="UP000585474"/>
    </source>
</evidence>
<feature type="compositionally biased region" description="Polar residues" evidence="1">
    <location>
        <begin position="30"/>
        <end position="42"/>
    </location>
</feature>
<dbReference type="AlphaFoldDB" id="A0A7J0GXT5"/>
<organism evidence="2 3">
    <name type="scientific">Actinidia rufa</name>
    <dbReference type="NCBI Taxonomy" id="165716"/>
    <lineage>
        <taxon>Eukaryota</taxon>
        <taxon>Viridiplantae</taxon>
        <taxon>Streptophyta</taxon>
        <taxon>Embryophyta</taxon>
        <taxon>Tracheophyta</taxon>
        <taxon>Spermatophyta</taxon>
        <taxon>Magnoliopsida</taxon>
        <taxon>eudicotyledons</taxon>
        <taxon>Gunneridae</taxon>
        <taxon>Pentapetalae</taxon>
        <taxon>asterids</taxon>
        <taxon>Ericales</taxon>
        <taxon>Actinidiaceae</taxon>
        <taxon>Actinidia</taxon>
    </lineage>
</organism>
<dbReference type="Proteomes" id="UP000585474">
    <property type="component" value="Unassembled WGS sequence"/>
</dbReference>
<feature type="region of interest" description="Disordered" evidence="1">
    <location>
        <begin position="1"/>
        <end position="47"/>
    </location>
</feature>
<reference evidence="2 3" key="1">
    <citation type="submission" date="2019-07" db="EMBL/GenBank/DDBJ databases">
        <title>De Novo Assembly of kiwifruit Actinidia rufa.</title>
        <authorList>
            <person name="Sugita-Konishi S."/>
            <person name="Sato K."/>
            <person name="Mori E."/>
            <person name="Abe Y."/>
            <person name="Kisaki G."/>
            <person name="Hamano K."/>
            <person name="Suezawa K."/>
            <person name="Otani M."/>
            <person name="Fukuda T."/>
            <person name="Manabe T."/>
            <person name="Gomi K."/>
            <person name="Tabuchi M."/>
            <person name="Akimitsu K."/>
            <person name="Kataoka I."/>
        </authorList>
    </citation>
    <scope>NUCLEOTIDE SEQUENCE [LARGE SCALE GENOMIC DNA]</scope>
    <source>
        <strain evidence="3">cv. Fuchu</strain>
    </source>
</reference>
<sequence>MRGGNFREESEAKVGDTENDEPERFILGLSTGSPDESESQMVDASRDLGERERRLVVAMLYQGILTSLLPVAVKV</sequence>
<feature type="compositionally biased region" description="Basic and acidic residues" evidence="1">
    <location>
        <begin position="1"/>
        <end position="16"/>
    </location>
</feature>
<evidence type="ECO:0000313" key="2">
    <source>
        <dbReference type="EMBL" id="GFZ15581.1"/>
    </source>
</evidence>
<evidence type="ECO:0000256" key="1">
    <source>
        <dbReference type="SAM" id="MobiDB-lite"/>
    </source>
</evidence>
<protein>
    <submittedName>
        <fullName evidence="2">Uncharacterized protein</fullName>
    </submittedName>
</protein>
<gene>
    <name evidence="2" type="ORF">Acr_24g0017710</name>
</gene>